<dbReference type="SUPFAM" id="SSF47336">
    <property type="entry name" value="ACP-like"/>
    <property type="match status" value="1"/>
</dbReference>
<evidence type="ECO:0000259" key="1">
    <source>
        <dbReference type="Pfam" id="PF00550"/>
    </source>
</evidence>
<feature type="domain" description="Carrier" evidence="1">
    <location>
        <begin position="43"/>
        <end position="100"/>
    </location>
</feature>
<sequence>MEKIFYVDDGTLSECLVHAKKSDIKNISELDMDNVVQVVTILFKMVLKLDFIDKDSELFEYGDSIQAMKLMNLIEKYLGVNVTISDIFLNPSAKTLASFLINKKDNFYIARVCDFLLNEGGK</sequence>
<evidence type="ECO:0000313" key="3">
    <source>
        <dbReference type="Proteomes" id="UP000306855"/>
    </source>
</evidence>
<dbReference type="Proteomes" id="UP000306855">
    <property type="component" value="Unassembled WGS sequence"/>
</dbReference>
<dbReference type="EMBL" id="SRYK01000073">
    <property type="protein sequence ID" value="TGY52720.1"/>
    <property type="molecule type" value="Genomic_DNA"/>
</dbReference>
<dbReference type="InterPro" id="IPR009081">
    <property type="entry name" value="PP-bd_ACP"/>
</dbReference>
<proteinExistence type="predicted"/>
<dbReference type="Pfam" id="PF00550">
    <property type="entry name" value="PP-binding"/>
    <property type="match status" value="1"/>
</dbReference>
<name>A0A4V3RNS8_9LACO</name>
<dbReference type="Gene3D" id="1.10.1200.10">
    <property type="entry name" value="ACP-like"/>
    <property type="match status" value="1"/>
</dbReference>
<accession>A0A4V3RNS8</accession>
<gene>
    <name evidence="2" type="ORF">E5340_10150</name>
</gene>
<comment type="caution">
    <text evidence="2">The sequence shown here is derived from an EMBL/GenBank/DDBJ whole genome shotgun (WGS) entry which is preliminary data.</text>
</comment>
<dbReference type="RefSeq" id="WP_135942430.1">
    <property type="nucleotide sequence ID" value="NZ_CP140606.1"/>
</dbReference>
<protein>
    <submittedName>
        <fullName evidence="2">Acyl carrier protein</fullName>
    </submittedName>
</protein>
<organism evidence="2 3">
    <name type="scientific">Ligilactobacillus murinus</name>
    <dbReference type="NCBI Taxonomy" id="1622"/>
    <lineage>
        <taxon>Bacteria</taxon>
        <taxon>Bacillati</taxon>
        <taxon>Bacillota</taxon>
        <taxon>Bacilli</taxon>
        <taxon>Lactobacillales</taxon>
        <taxon>Lactobacillaceae</taxon>
        <taxon>Ligilactobacillus</taxon>
    </lineage>
</organism>
<evidence type="ECO:0000313" key="2">
    <source>
        <dbReference type="EMBL" id="TGY52720.1"/>
    </source>
</evidence>
<dbReference type="AlphaFoldDB" id="A0A4V3RNS8"/>
<reference evidence="2 3" key="1">
    <citation type="submission" date="2019-04" db="EMBL/GenBank/DDBJ databases">
        <title>Microbes associate with the intestines of laboratory mice.</title>
        <authorList>
            <person name="Navarre W."/>
            <person name="Wong E."/>
            <person name="Huang K."/>
            <person name="Tropini C."/>
            <person name="Ng K."/>
            <person name="Yu B."/>
        </authorList>
    </citation>
    <scope>NUCLEOTIDE SEQUENCE [LARGE SCALE GENOMIC DNA]</scope>
    <source>
        <strain evidence="2 3">NM26_J9</strain>
    </source>
</reference>
<dbReference type="InterPro" id="IPR036736">
    <property type="entry name" value="ACP-like_sf"/>
</dbReference>